<feature type="domain" description="Band 7" evidence="1">
    <location>
        <begin position="26"/>
        <end position="197"/>
    </location>
</feature>
<dbReference type="SUPFAM" id="SSF117892">
    <property type="entry name" value="Band 7/SPFH domain"/>
    <property type="match status" value="1"/>
</dbReference>
<accession>A0A561TTG2</accession>
<dbReference type="Pfam" id="PF01145">
    <property type="entry name" value="Band_7"/>
    <property type="match status" value="1"/>
</dbReference>
<dbReference type="EMBL" id="VIWT01000003">
    <property type="protein sequence ID" value="TWF90412.1"/>
    <property type="molecule type" value="Genomic_DNA"/>
</dbReference>
<keyword evidence="3" id="KW-1185">Reference proteome</keyword>
<dbReference type="OrthoDB" id="3469168at2"/>
<dbReference type="Proteomes" id="UP000317940">
    <property type="component" value="Unassembled WGS sequence"/>
</dbReference>
<dbReference type="AlphaFoldDB" id="A0A561TTG2"/>
<dbReference type="InterPro" id="IPR036013">
    <property type="entry name" value="Band_7/SPFH_dom_sf"/>
</dbReference>
<sequence>MADITRRFGLSHLRAAPTSHIRHLRGGKLAHDGAGLAFWFHPLKAAISEVPSDDQELSMLFHARTAEFQDLAVQATVTYRITDPATAASRLDFSIAPDTGSWRSDPLDRLGTLLTETAQQHALELIARTPLAQALTDGAAAVRQRVTEALTAEPRLTEIGLSVLAVRVTALRPEPEMERALRTPAREQVQQEADRATYERRAVAVERERAIAENELASRIELARREEQLVTQQGANARQEAEQHAAADAVRAETEAVRRTRLASAEAEATRILAEAQADAERAHGAAAAAAKQAWLDAHQQAGPEVLQALALTRLAENLPRIDSITLTPDALTGLLAKLGRTPAADGPAR</sequence>
<name>A0A561TTG2_9ACTN</name>
<organism evidence="2 3">
    <name type="scientific">Kitasatospora viridis</name>
    <dbReference type="NCBI Taxonomy" id="281105"/>
    <lineage>
        <taxon>Bacteria</taxon>
        <taxon>Bacillati</taxon>
        <taxon>Actinomycetota</taxon>
        <taxon>Actinomycetes</taxon>
        <taxon>Kitasatosporales</taxon>
        <taxon>Streptomycetaceae</taxon>
        <taxon>Kitasatospora</taxon>
    </lineage>
</organism>
<protein>
    <submittedName>
        <fullName evidence="2">SPFH domain/Band 7 family protein</fullName>
    </submittedName>
</protein>
<dbReference type="Gene3D" id="3.30.479.30">
    <property type="entry name" value="Band 7 domain"/>
    <property type="match status" value="1"/>
</dbReference>
<dbReference type="InterPro" id="IPR001107">
    <property type="entry name" value="Band_7"/>
</dbReference>
<reference evidence="2 3" key="1">
    <citation type="submission" date="2019-06" db="EMBL/GenBank/DDBJ databases">
        <title>Sequencing the genomes of 1000 actinobacteria strains.</title>
        <authorList>
            <person name="Klenk H.-P."/>
        </authorList>
    </citation>
    <scope>NUCLEOTIDE SEQUENCE [LARGE SCALE GENOMIC DNA]</scope>
    <source>
        <strain evidence="2 3">DSM 44826</strain>
    </source>
</reference>
<evidence type="ECO:0000313" key="2">
    <source>
        <dbReference type="EMBL" id="TWF90412.1"/>
    </source>
</evidence>
<gene>
    <name evidence="2" type="ORF">FHX73_13459</name>
</gene>
<evidence type="ECO:0000313" key="3">
    <source>
        <dbReference type="Proteomes" id="UP000317940"/>
    </source>
</evidence>
<evidence type="ECO:0000259" key="1">
    <source>
        <dbReference type="Pfam" id="PF01145"/>
    </source>
</evidence>
<proteinExistence type="predicted"/>
<dbReference type="RefSeq" id="WP_145909611.1">
    <property type="nucleotide sequence ID" value="NZ_BAAAMZ010000001.1"/>
</dbReference>
<comment type="caution">
    <text evidence="2">The sequence shown here is derived from an EMBL/GenBank/DDBJ whole genome shotgun (WGS) entry which is preliminary data.</text>
</comment>